<organism evidence="1">
    <name type="scientific">Phytophthora nicotianae</name>
    <name type="common">Potato buckeye rot agent</name>
    <name type="synonym">Phytophthora parasitica</name>
    <dbReference type="NCBI Taxonomy" id="4792"/>
    <lineage>
        <taxon>Eukaryota</taxon>
        <taxon>Sar</taxon>
        <taxon>Stramenopiles</taxon>
        <taxon>Oomycota</taxon>
        <taxon>Peronosporomycetes</taxon>
        <taxon>Peronosporales</taxon>
        <taxon>Peronosporaceae</taxon>
        <taxon>Phytophthora</taxon>
    </lineage>
</organism>
<dbReference type="OrthoDB" id="70213at2759"/>
<dbReference type="EMBL" id="KI677909">
    <property type="protein sequence ID" value="ETM00721.1"/>
    <property type="molecule type" value="Genomic_DNA"/>
</dbReference>
<sequence length="91" mass="10222">MKNNQLCLQFGVPPATLSRAINAAEKALRLPLQECPLFRITWPSLSRQRALSKLVSLKQPLLTHAWGFLDGKNYRVQSPSDTDLQNANYNG</sequence>
<proteinExistence type="predicted"/>
<gene>
    <name evidence="1" type="ORF">L917_02578</name>
</gene>
<dbReference type="AlphaFoldDB" id="W2LVS6"/>
<dbReference type="PANTHER" id="PTHR48471:SF1">
    <property type="entry name" value="DDE TNP4 DOMAIN-CONTAINING PROTEIN"/>
    <property type="match status" value="1"/>
</dbReference>
<name>W2LVS6_PHYNI</name>
<accession>W2LVS6</accession>
<protein>
    <submittedName>
        <fullName evidence="1">Uncharacterized protein</fullName>
    </submittedName>
</protein>
<dbReference type="PANTHER" id="PTHR48471">
    <property type="entry name" value="DDE TNP4 DOMAIN-CONTAINING PROTEIN"/>
    <property type="match status" value="1"/>
</dbReference>
<reference evidence="1" key="1">
    <citation type="submission" date="2013-11" db="EMBL/GenBank/DDBJ databases">
        <title>The Genome Sequence of Phytophthora parasitica CHvinca01.</title>
        <authorList>
            <consortium name="The Broad Institute Genomics Platform"/>
            <person name="Russ C."/>
            <person name="Tyler B."/>
            <person name="Panabieres F."/>
            <person name="Shan W."/>
            <person name="Tripathy S."/>
            <person name="Grunwald N."/>
            <person name="Machado M."/>
            <person name="Johnson C.S."/>
            <person name="Arredondo F."/>
            <person name="Hong C."/>
            <person name="Coffey M."/>
            <person name="Young S.K."/>
            <person name="Zeng Q."/>
            <person name="Gargeya S."/>
            <person name="Fitzgerald M."/>
            <person name="Abouelleil A."/>
            <person name="Alvarado L."/>
            <person name="Chapman S.B."/>
            <person name="Gainer-Dewar J."/>
            <person name="Goldberg J."/>
            <person name="Griggs A."/>
            <person name="Gujja S."/>
            <person name="Hansen M."/>
            <person name="Howarth C."/>
            <person name="Imamovic A."/>
            <person name="Ireland A."/>
            <person name="Larimer J."/>
            <person name="McCowan C."/>
            <person name="Murphy C."/>
            <person name="Pearson M."/>
            <person name="Poon T.W."/>
            <person name="Priest M."/>
            <person name="Roberts A."/>
            <person name="Saif S."/>
            <person name="Shea T."/>
            <person name="Sykes S."/>
            <person name="Wortman J."/>
            <person name="Nusbaum C."/>
            <person name="Birren B."/>
        </authorList>
    </citation>
    <scope>NUCLEOTIDE SEQUENCE [LARGE SCALE GENOMIC DNA]</scope>
    <source>
        <strain evidence="1">CHvinca01</strain>
    </source>
</reference>
<evidence type="ECO:0000313" key="1">
    <source>
        <dbReference type="EMBL" id="ETM00721.1"/>
    </source>
</evidence>
<dbReference type="Proteomes" id="UP000054423">
    <property type="component" value="Unassembled WGS sequence"/>
</dbReference>